<keyword evidence="2" id="KW-0521">NADP</keyword>
<evidence type="ECO:0000256" key="3">
    <source>
        <dbReference type="ARBA" id="ARBA00023002"/>
    </source>
</evidence>
<evidence type="ECO:0000313" key="5">
    <source>
        <dbReference type="Proteomes" id="UP000027920"/>
    </source>
</evidence>
<dbReference type="PANTHER" id="PTHR43639">
    <property type="entry name" value="OXIDOREDUCTASE, SHORT-CHAIN DEHYDROGENASE/REDUCTASE FAMILY (AFU_ORTHOLOGUE AFUA_5G02870)"/>
    <property type="match status" value="1"/>
</dbReference>
<dbReference type="VEuPathDB" id="FungiDB:A1O9_06196"/>
<dbReference type="InterPro" id="IPR002347">
    <property type="entry name" value="SDR_fam"/>
</dbReference>
<dbReference type="InterPro" id="IPR020904">
    <property type="entry name" value="Sc_DH/Rdtase_CS"/>
</dbReference>
<dbReference type="GO" id="GO:0016491">
    <property type="term" value="F:oxidoreductase activity"/>
    <property type="evidence" value="ECO:0007669"/>
    <property type="project" value="UniProtKB-KW"/>
</dbReference>
<dbReference type="NCBIfam" id="NF005559">
    <property type="entry name" value="PRK07231.1"/>
    <property type="match status" value="1"/>
</dbReference>
<dbReference type="PRINTS" id="PR00080">
    <property type="entry name" value="SDRFAMILY"/>
</dbReference>
<evidence type="ECO:0000256" key="2">
    <source>
        <dbReference type="ARBA" id="ARBA00022857"/>
    </source>
</evidence>
<organism evidence="4 5">
    <name type="scientific">Exophiala aquamarina CBS 119918</name>
    <dbReference type="NCBI Taxonomy" id="1182545"/>
    <lineage>
        <taxon>Eukaryota</taxon>
        <taxon>Fungi</taxon>
        <taxon>Dikarya</taxon>
        <taxon>Ascomycota</taxon>
        <taxon>Pezizomycotina</taxon>
        <taxon>Eurotiomycetes</taxon>
        <taxon>Chaetothyriomycetidae</taxon>
        <taxon>Chaetothyriales</taxon>
        <taxon>Herpotrichiellaceae</taxon>
        <taxon>Exophiala</taxon>
    </lineage>
</organism>
<dbReference type="Proteomes" id="UP000027920">
    <property type="component" value="Unassembled WGS sequence"/>
</dbReference>
<dbReference type="Pfam" id="PF13561">
    <property type="entry name" value="adh_short_C2"/>
    <property type="match status" value="1"/>
</dbReference>
<dbReference type="PRINTS" id="PR00081">
    <property type="entry name" value="GDHRDH"/>
</dbReference>
<dbReference type="AlphaFoldDB" id="A0A072PS15"/>
<dbReference type="PROSITE" id="PS00061">
    <property type="entry name" value="ADH_SHORT"/>
    <property type="match status" value="1"/>
</dbReference>
<dbReference type="InterPro" id="IPR036291">
    <property type="entry name" value="NAD(P)-bd_dom_sf"/>
</dbReference>
<protein>
    <recommendedName>
        <fullName evidence="6">Oxidoreductase</fullName>
    </recommendedName>
</protein>
<dbReference type="FunFam" id="3.40.50.720:FF:000084">
    <property type="entry name" value="Short-chain dehydrogenase reductase"/>
    <property type="match status" value="1"/>
</dbReference>
<dbReference type="PANTHER" id="PTHR43639:SF1">
    <property type="entry name" value="SHORT-CHAIN DEHYDROGENASE_REDUCTASE FAMILY PROTEIN"/>
    <property type="match status" value="1"/>
</dbReference>
<comment type="caution">
    <text evidence="4">The sequence shown here is derived from an EMBL/GenBank/DDBJ whole genome shotgun (WGS) entry which is preliminary data.</text>
</comment>
<evidence type="ECO:0008006" key="6">
    <source>
        <dbReference type="Google" id="ProtNLM"/>
    </source>
</evidence>
<evidence type="ECO:0000313" key="4">
    <source>
        <dbReference type="EMBL" id="KEF58270.1"/>
    </source>
</evidence>
<dbReference type="OrthoDB" id="294295at2759"/>
<dbReference type="GeneID" id="25281113"/>
<dbReference type="RefSeq" id="XP_013260860.1">
    <property type="nucleotide sequence ID" value="XM_013405406.1"/>
</dbReference>
<dbReference type="Gene3D" id="3.40.50.720">
    <property type="entry name" value="NAD(P)-binding Rossmann-like Domain"/>
    <property type="match status" value="1"/>
</dbReference>
<dbReference type="SUPFAM" id="SSF51735">
    <property type="entry name" value="NAD(P)-binding Rossmann-fold domains"/>
    <property type="match status" value="1"/>
</dbReference>
<keyword evidence="5" id="KW-1185">Reference proteome</keyword>
<dbReference type="EMBL" id="AMGV01000004">
    <property type="protein sequence ID" value="KEF58270.1"/>
    <property type="molecule type" value="Genomic_DNA"/>
</dbReference>
<evidence type="ECO:0000256" key="1">
    <source>
        <dbReference type="ARBA" id="ARBA00006484"/>
    </source>
</evidence>
<accession>A0A072PS15</accession>
<name>A0A072PS15_9EURO</name>
<comment type="similarity">
    <text evidence="1">Belongs to the short-chain dehydrogenases/reductases (SDR) family.</text>
</comment>
<proteinExistence type="inferred from homology"/>
<gene>
    <name evidence="4" type="ORF">A1O9_06196</name>
</gene>
<keyword evidence="3" id="KW-0560">Oxidoreductase</keyword>
<sequence>MAPNHLLEGKVALITGAASGFGEGIARLFADEGAKIVVTDSGWQKVRLGRATTAFSFIDYYDRTAEEIVASGGKAVFAKTDITREEDWKKALEIAKTEFGTVDILVNNAGWTYKKKDTLTVTEAEYDRVFDINVKSIFHSVNIILPHLIAQGSGSVVNIASCITCKPTNGLMWYSATKAAVEVITRSLAREYSGKGVRFNAVSPSISETPLMREFIGEEPSTESLSSAAVEVPIGRLCTPLDIAKAALYFASSYFNDFQT</sequence>
<dbReference type="STRING" id="1182545.A0A072PS15"/>
<dbReference type="HOGENOM" id="CLU_010194_1_0_1"/>
<reference evidence="4 5" key="1">
    <citation type="submission" date="2013-03" db="EMBL/GenBank/DDBJ databases">
        <title>The Genome Sequence of Exophiala aquamarina CBS 119918.</title>
        <authorList>
            <consortium name="The Broad Institute Genomics Platform"/>
            <person name="Cuomo C."/>
            <person name="de Hoog S."/>
            <person name="Gorbushina A."/>
            <person name="Walker B."/>
            <person name="Young S.K."/>
            <person name="Zeng Q."/>
            <person name="Gargeya S."/>
            <person name="Fitzgerald M."/>
            <person name="Haas B."/>
            <person name="Abouelleil A."/>
            <person name="Allen A.W."/>
            <person name="Alvarado L."/>
            <person name="Arachchi H.M."/>
            <person name="Berlin A.M."/>
            <person name="Chapman S.B."/>
            <person name="Gainer-Dewar J."/>
            <person name="Goldberg J."/>
            <person name="Griggs A."/>
            <person name="Gujja S."/>
            <person name="Hansen M."/>
            <person name="Howarth C."/>
            <person name="Imamovic A."/>
            <person name="Ireland A."/>
            <person name="Larimer J."/>
            <person name="McCowan C."/>
            <person name="Murphy C."/>
            <person name="Pearson M."/>
            <person name="Poon T.W."/>
            <person name="Priest M."/>
            <person name="Roberts A."/>
            <person name="Saif S."/>
            <person name="Shea T."/>
            <person name="Sisk P."/>
            <person name="Sykes S."/>
            <person name="Wortman J."/>
            <person name="Nusbaum C."/>
            <person name="Birren B."/>
        </authorList>
    </citation>
    <scope>NUCLEOTIDE SEQUENCE [LARGE SCALE GENOMIC DNA]</scope>
    <source>
        <strain evidence="4 5">CBS 119918</strain>
    </source>
</reference>